<dbReference type="InterPro" id="IPR000719">
    <property type="entry name" value="Prot_kinase_dom"/>
</dbReference>
<feature type="domain" description="Protein kinase" evidence="3">
    <location>
        <begin position="1"/>
        <end position="263"/>
    </location>
</feature>
<dbReference type="GO" id="GO:0005524">
    <property type="term" value="F:ATP binding"/>
    <property type="evidence" value="ECO:0007669"/>
    <property type="project" value="InterPro"/>
</dbReference>
<dbReference type="Gene3D" id="1.10.510.10">
    <property type="entry name" value="Transferase(Phosphotransferase) domain 1"/>
    <property type="match status" value="1"/>
</dbReference>
<gene>
    <name evidence="5" type="primary">LOC115810394</name>
</gene>
<comment type="similarity">
    <text evidence="2">Belongs to the protein kinase superfamily. CAMK Ser/Thr protein kinase family. Tribbles subfamily.</text>
</comment>
<sequence>MVLTSRKLLRHPHLTCVGNYILFGPIVDDIVRAKNVLTDRGFLCKMLHTTQYLKTLAVHFHLPAHHNLNQVADIVPSDTLAYVFFEQNYGDLHTYVRTLQKVQEDEAARLFKQIVSVVAHCHDNGVILQDLKLKKFVFCDVERTILKLDSFEDAHIMGKNDDFVSGKHGCPAYTCPESLQADGMYSGKASNVWSLGIMLYTVLIGHYPFNDTALGILFSKIQQCKFSLPNTVSPEAACLIRSVLRLDPLERLTAKEILDHPWFYSARDGENLGGSPSCKKNFDQVVPDPFR</sequence>
<protein>
    <submittedName>
        <fullName evidence="5">Tribbles homolog 2-like</fullName>
    </submittedName>
</protein>
<dbReference type="InParanoid" id="A0A6J2V9J7"/>
<proteinExistence type="inferred from homology"/>
<evidence type="ECO:0000256" key="2">
    <source>
        <dbReference type="ARBA" id="ARBA00038180"/>
    </source>
</evidence>
<dbReference type="GeneID" id="115810394"/>
<dbReference type="GO" id="GO:0031434">
    <property type="term" value="F:mitogen-activated protein kinase kinase binding"/>
    <property type="evidence" value="ECO:0007669"/>
    <property type="project" value="TreeGrafter"/>
</dbReference>
<dbReference type="GO" id="GO:0032436">
    <property type="term" value="P:positive regulation of proteasomal ubiquitin-dependent protein catabolic process"/>
    <property type="evidence" value="ECO:0007669"/>
    <property type="project" value="TreeGrafter"/>
</dbReference>
<dbReference type="PANTHER" id="PTHR22961:SF13">
    <property type="entry name" value="TRIBBLES"/>
    <property type="match status" value="1"/>
</dbReference>
<dbReference type="Proteomes" id="UP000504632">
    <property type="component" value="Chromosome 1"/>
</dbReference>
<dbReference type="GO" id="GO:0005634">
    <property type="term" value="C:nucleus"/>
    <property type="evidence" value="ECO:0007669"/>
    <property type="project" value="TreeGrafter"/>
</dbReference>
<reference evidence="5" key="1">
    <citation type="submission" date="2025-08" db="UniProtKB">
        <authorList>
            <consortium name="RefSeq"/>
        </authorList>
    </citation>
    <scope>IDENTIFICATION</scope>
</reference>
<dbReference type="OrthoDB" id="410920at2759"/>
<evidence type="ECO:0000313" key="4">
    <source>
        <dbReference type="Proteomes" id="UP000504632"/>
    </source>
</evidence>
<evidence type="ECO:0000313" key="5">
    <source>
        <dbReference type="RefSeq" id="XP_030628572.1"/>
    </source>
</evidence>
<dbReference type="InterPro" id="IPR024104">
    <property type="entry name" value="Tribbles/Ser_Thr_kinase_40"/>
</dbReference>
<evidence type="ECO:0000259" key="3">
    <source>
        <dbReference type="PROSITE" id="PS50011"/>
    </source>
</evidence>
<dbReference type="PROSITE" id="PS50011">
    <property type="entry name" value="PROTEIN_KINASE_DOM"/>
    <property type="match status" value="1"/>
</dbReference>
<dbReference type="SUPFAM" id="SSF56112">
    <property type="entry name" value="Protein kinase-like (PK-like)"/>
    <property type="match status" value="1"/>
</dbReference>
<dbReference type="GO" id="GO:0004672">
    <property type="term" value="F:protein kinase activity"/>
    <property type="evidence" value="ECO:0007669"/>
    <property type="project" value="InterPro"/>
</dbReference>
<accession>A0A6J2V9J7</accession>
<dbReference type="InterPro" id="IPR011009">
    <property type="entry name" value="Kinase-like_dom_sf"/>
</dbReference>
<dbReference type="GO" id="GO:0004860">
    <property type="term" value="F:protein kinase inhibitor activity"/>
    <property type="evidence" value="ECO:0007669"/>
    <property type="project" value="UniProtKB-KW"/>
</dbReference>
<dbReference type="FunFam" id="1.10.510.10:FF:000153">
    <property type="entry name" value="Tribbles homolog 2"/>
    <property type="match status" value="1"/>
</dbReference>
<organism evidence="4 5">
    <name type="scientific">Chanos chanos</name>
    <name type="common">Milkfish</name>
    <name type="synonym">Mugil chanos</name>
    <dbReference type="NCBI Taxonomy" id="29144"/>
    <lineage>
        <taxon>Eukaryota</taxon>
        <taxon>Metazoa</taxon>
        <taxon>Chordata</taxon>
        <taxon>Craniata</taxon>
        <taxon>Vertebrata</taxon>
        <taxon>Euteleostomi</taxon>
        <taxon>Actinopterygii</taxon>
        <taxon>Neopterygii</taxon>
        <taxon>Teleostei</taxon>
        <taxon>Ostariophysi</taxon>
        <taxon>Gonorynchiformes</taxon>
        <taxon>Chanidae</taxon>
        <taxon>Chanos</taxon>
    </lineage>
</organism>
<dbReference type="RefSeq" id="XP_030628572.1">
    <property type="nucleotide sequence ID" value="XM_030772712.1"/>
</dbReference>
<keyword evidence="1" id="KW-0649">Protein kinase inhibitor</keyword>
<dbReference type="Gene3D" id="3.30.200.20">
    <property type="entry name" value="Phosphorylase Kinase, domain 1"/>
    <property type="match status" value="1"/>
</dbReference>
<name>A0A6J2V9J7_CHACN</name>
<dbReference type="SMART" id="SM00220">
    <property type="entry name" value="S_TKc"/>
    <property type="match status" value="1"/>
</dbReference>
<dbReference type="PANTHER" id="PTHR22961">
    <property type="entry name" value="SER/THR PROTEIN KINASE-TRB"/>
    <property type="match status" value="1"/>
</dbReference>
<evidence type="ECO:0000256" key="1">
    <source>
        <dbReference type="ARBA" id="ARBA00023013"/>
    </source>
</evidence>
<dbReference type="Pfam" id="PF00069">
    <property type="entry name" value="Pkinase"/>
    <property type="match status" value="1"/>
</dbReference>
<dbReference type="AlphaFoldDB" id="A0A6J2V9J7"/>
<keyword evidence="4" id="KW-1185">Reference proteome</keyword>